<comment type="caution">
    <text evidence="3">The sequence shown here is derived from an EMBL/GenBank/DDBJ whole genome shotgun (WGS) entry which is preliminary data.</text>
</comment>
<name>A0A3A8EMA9_9GAMM</name>
<dbReference type="RefSeq" id="WP_120370951.1">
    <property type="nucleotide sequence ID" value="NZ_RAXU01000018.1"/>
</dbReference>
<dbReference type="Proteomes" id="UP000269001">
    <property type="component" value="Unassembled WGS sequence"/>
</dbReference>
<dbReference type="InterPro" id="IPR006597">
    <property type="entry name" value="Sel1-like"/>
</dbReference>
<evidence type="ECO:0000313" key="3">
    <source>
        <dbReference type="EMBL" id="RKG31880.1"/>
    </source>
</evidence>
<keyword evidence="1" id="KW-0677">Repeat</keyword>
<feature type="signal peptide" evidence="2">
    <location>
        <begin position="1"/>
        <end position="18"/>
    </location>
</feature>
<dbReference type="Pfam" id="PF08238">
    <property type="entry name" value="Sel1"/>
    <property type="match status" value="3"/>
</dbReference>
<dbReference type="PANTHER" id="PTHR46430">
    <property type="entry name" value="PROTEIN SKT5-RELATED"/>
    <property type="match status" value="1"/>
</dbReference>
<organism evidence="3 4">
    <name type="scientific">Acinetobacter guerrae</name>
    <dbReference type="NCBI Taxonomy" id="1843371"/>
    <lineage>
        <taxon>Bacteria</taxon>
        <taxon>Pseudomonadati</taxon>
        <taxon>Pseudomonadota</taxon>
        <taxon>Gammaproteobacteria</taxon>
        <taxon>Moraxellales</taxon>
        <taxon>Moraxellaceae</taxon>
        <taxon>Acinetobacter</taxon>
    </lineage>
</organism>
<dbReference type="PANTHER" id="PTHR46430:SF2">
    <property type="entry name" value="CHITIN SYNTHASE REGULATORY FACTOR 4"/>
    <property type="match status" value="1"/>
</dbReference>
<feature type="chain" id="PRO_5017373425" evidence="2">
    <location>
        <begin position="19"/>
        <end position="269"/>
    </location>
</feature>
<keyword evidence="4" id="KW-1185">Reference proteome</keyword>
<reference evidence="3 4" key="1">
    <citation type="submission" date="2018-09" db="EMBL/GenBank/DDBJ databases">
        <title>The draft genome of Acinetobacter spp. strains.</title>
        <authorList>
            <person name="Qin J."/>
            <person name="Feng Y."/>
            <person name="Zong Z."/>
        </authorList>
    </citation>
    <scope>NUCLEOTIDE SEQUENCE [LARGE SCALE GENOMIC DNA]</scope>
    <source>
        <strain evidence="3 4">WCHAc060096</strain>
    </source>
</reference>
<keyword evidence="2" id="KW-0732">Signal</keyword>
<protein>
    <submittedName>
        <fullName evidence="3">Sel1 repeat family protein</fullName>
    </submittedName>
</protein>
<dbReference type="EMBL" id="RAXU01000018">
    <property type="protein sequence ID" value="RKG31880.1"/>
    <property type="molecule type" value="Genomic_DNA"/>
</dbReference>
<evidence type="ECO:0000256" key="2">
    <source>
        <dbReference type="SAM" id="SignalP"/>
    </source>
</evidence>
<dbReference type="Gene3D" id="1.25.40.10">
    <property type="entry name" value="Tetratricopeptide repeat domain"/>
    <property type="match status" value="1"/>
</dbReference>
<evidence type="ECO:0000313" key="4">
    <source>
        <dbReference type="Proteomes" id="UP000269001"/>
    </source>
</evidence>
<dbReference type="InterPro" id="IPR051726">
    <property type="entry name" value="Chitin_Synth_Reg"/>
</dbReference>
<dbReference type="SUPFAM" id="SSF81901">
    <property type="entry name" value="HCP-like"/>
    <property type="match status" value="1"/>
</dbReference>
<dbReference type="AlphaFoldDB" id="A0A3A8EMA9"/>
<gene>
    <name evidence="3" type="ORF">D7V21_13005</name>
</gene>
<sequence length="269" mass="29096">MKKLLLTSLIVLSSTVFAAETAPQANSANNPFAKAEQLYKDKNYNAAYQEMDRLAKTGNAQAIYNQGFMNELGQGTAQDSKKALSAYEEASNKGYPVATYRLAQIYMAGELGVTKDEKKGREYLEKASNAGLDEATVELAVLLFAENKDASNKLALQKLQPLINKNNYRAIHLKAIYDISNGFKTKNEAAVKVGLASIESLAKKGYIPALMAVGNMMTNGNIVPQNLPEARKIFAALAQDNVPQAKESLAAVDKLIAEKAKAPTTKAKS</sequence>
<accession>A0A3A8EMA9</accession>
<dbReference type="SMART" id="SM00671">
    <property type="entry name" value="SEL1"/>
    <property type="match status" value="3"/>
</dbReference>
<evidence type="ECO:0000256" key="1">
    <source>
        <dbReference type="ARBA" id="ARBA00022737"/>
    </source>
</evidence>
<proteinExistence type="predicted"/>
<dbReference type="InterPro" id="IPR011990">
    <property type="entry name" value="TPR-like_helical_dom_sf"/>
</dbReference>